<proteinExistence type="predicted"/>
<name>A0A936ZVB1_9BURK</name>
<comment type="caution">
    <text evidence="1">The sequence shown here is derived from an EMBL/GenBank/DDBJ whole genome shotgun (WGS) entry which is preliminary data.</text>
</comment>
<organism evidence="1 2">
    <name type="scientific">Ramlibacter aurantiacus</name>
    <dbReference type="NCBI Taxonomy" id="2801330"/>
    <lineage>
        <taxon>Bacteria</taxon>
        <taxon>Pseudomonadati</taxon>
        <taxon>Pseudomonadota</taxon>
        <taxon>Betaproteobacteria</taxon>
        <taxon>Burkholderiales</taxon>
        <taxon>Comamonadaceae</taxon>
        <taxon>Ramlibacter</taxon>
    </lineage>
</organism>
<protein>
    <submittedName>
        <fullName evidence="1">Uncharacterized protein</fullName>
    </submittedName>
</protein>
<dbReference type="EMBL" id="JAEQNA010000006">
    <property type="protein sequence ID" value="MBL0421800.1"/>
    <property type="molecule type" value="Genomic_DNA"/>
</dbReference>
<accession>A0A936ZVB1</accession>
<keyword evidence="2" id="KW-1185">Reference proteome</keyword>
<reference evidence="1" key="1">
    <citation type="submission" date="2021-01" db="EMBL/GenBank/DDBJ databases">
        <title>Ramlibacter sp. strain AW1 16S ribosomal RNA gene Genome sequencing and assembly.</title>
        <authorList>
            <person name="Kang M."/>
        </authorList>
    </citation>
    <scope>NUCLEOTIDE SEQUENCE</scope>
    <source>
        <strain evidence="1">AW1</strain>
    </source>
</reference>
<dbReference type="AlphaFoldDB" id="A0A936ZVB1"/>
<sequence>MHANLLKNHNPITVGKYLISPLTKGVDGGWIACSVSIRSGSGSATTDRVVRLTRLFRDHLAAGQYALSEGLRWIGEPHQAVSHA</sequence>
<evidence type="ECO:0000313" key="2">
    <source>
        <dbReference type="Proteomes" id="UP000613011"/>
    </source>
</evidence>
<evidence type="ECO:0000313" key="1">
    <source>
        <dbReference type="EMBL" id="MBL0421800.1"/>
    </source>
</evidence>
<dbReference type="Proteomes" id="UP000613011">
    <property type="component" value="Unassembled WGS sequence"/>
</dbReference>
<gene>
    <name evidence="1" type="ORF">JI739_15735</name>
</gene>